<keyword evidence="2" id="KW-1185">Reference proteome</keyword>
<protein>
    <submittedName>
        <fullName evidence="1">Uncharacterized protein</fullName>
    </submittedName>
</protein>
<accession>B9XJP3</accession>
<reference evidence="1 2" key="1">
    <citation type="journal article" date="2011" name="J. Bacteriol.">
        <title>Genome sequence of 'Pedosphaera parvula' Ellin514, an aerobic Verrucomicrobial isolate from pasture soil.</title>
        <authorList>
            <person name="Kant R."/>
            <person name="van Passel M.W."/>
            <person name="Sangwan P."/>
            <person name="Palva A."/>
            <person name="Lucas S."/>
            <person name="Copeland A."/>
            <person name="Lapidus A."/>
            <person name="Glavina Del Rio T."/>
            <person name="Dalin E."/>
            <person name="Tice H."/>
            <person name="Bruce D."/>
            <person name="Goodwin L."/>
            <person name="Pitluck S."/>
            <person name="Chertkov O."/>
            <person name="Larimer F.W."/>
            <person name="Land M.L."/>
            <person name="Hauser L."/>
            <person name="Brettin T.S."/>
            <person name="Detter J.C."/>
            <person name="Han S."/>
            <person name="de Vos W.M."/>
            <person name="Janssen P.H."/>
            <person name="Smidt H."/>
        </authorList>
    </citation>
    <scope>NUCLEOTIDE SEQUENCE [LARGE SCALE GENOMIC DNA]</scope>
    <source>
        <strain evidence="1 2">Ellin514</strain>
    </source>
</reference>
<sequence>MIFASYVRASEWEADYALRGSFLRYKHRLFSEVAKNALEFLGSLHARFPLLHLARNGGNKLQWIF</sequence>
<gene>
    <name evidence="1" type="ORF">Cflav_PD2723</name>
</gene>
<dbReference type="AlphaFoldDB" id="B9XJP3"/>
<name>B9XJP3_PEDPL</name>
<evidence type="ECO:0000313" key="1">
    <source>
        <dbReference type="EMBL" id="EEF59919.1"/>
    </source>
</evidence>
<dbReference type="EMBL" id="ABOX02000022">
    <property type="protein sequence ID" value="EEF59919.1"/>
    <property type="molecule type" value="Genomic_DNA"/>
</dbReference>
<organism evidence="1 2">
    <name type="scientific">Pedosphaera parvula (strain Ellin514)</name>
    <dbReference type="NCBI Taxonomy" id="320771"/>
    <lineage>
        <taxon>Bacteria</taxon>
        <taxon>Pseudomonadati</taxon>
        <taxon>Verrucomicrobiota</taxon>
        <taxon>Pedosphaerae</taxon>
        <taxon>Pedosphaerales</taxon>
        <taxon>Pedosphaeraceae</taxon>
        <taxon>Pedosphaera</taxon>
    </lineage>
</organism>
<comment type="caution">
    <text evidence="1">The sequence shown here is derived from an EMBL/GenBank/DDBJ whole genome shotgun (WGS) entry which is preliminary data.</text>
</comment>
<dbReference type="Proteomes" id="UP000003688">
    <property type="component" value="Unassembled WGS sequence"/>
</dbReference>
<evidence type="ECO:0000313" key="2">
    <source>
        <dbReference type="Proteomes" id="UP000003688"/>
    </source>
</evidence>
<proteinExistence type="predicted"/>